<dbReference type="KEGG" id="dpf:ON006_18220"/>
<dbReference type="AlphaFoldDB" id="A0A9E8SJ10"/>
<evidence type="ECO:0000256" key="1">
    <source>
        <dbReference type="SAM" id="SignalP"/>
    </source>
</evidence>
<organism evidence="3 4">
    <name type="scientific">Dyadobacter pollutisoli</name>
    <dbReference type="NCBI Taxonomy" id="2910158"/>
    <lineage>
        <taxon>Bacteria</taxon>
        <taxon>Pseudomonadati</taxon>
        <taxon>Bacteroidota</taxon>
        <taxon>Cytophagia</taxon>
        <taxon>Cytophagales</taxon>
        <taxon>Spirosomataceae</taxon>
        <taxon>Dyadobacter</taxon>
    </lineage>
</organism>
<feature type="signal peptide" evidence="1">
    <location>
        <begin position="1"/>
        <end position="22"/>
    </location>
</feature>
<dbReference type="InterPro" id="IPR030395">
    <property type="entry name" value="GP_PDE_dom"/>
</dbReference>
<sequence length="248" mass="27417">MKTKTVVFHLLFAVAGISNVMAQSGECVFNSPDKLKAYLKPSKRATPLIMAHQGGIEDGFPGNSMATFERTYKNVPCVLLEFDVRMTADSLLIISHDNELDIRTNGKGLLSQKKWKEVSKLKLKDPHGTITEYPIPTFQEAKQAHQLAPDLMLAVGFNSREHIAAVEQSGIPMSSLVALTPRELQEPSFYSKIHSLNVVASLGTNGNIDTLQTNASRPLYQKIWESGGPDIICTDNPVLVHSIFRKKE</sequence>
<dbReference type="PANTHER" id="PTHR46320">
    <property type="entry name" value="GLYCEROPHOSPHODIESTER PHOSPHODIESTERASE 1"/>
    <property type="match status" value="1"/>
</dbReference>
<dbReference type="GO" id="GO:0008889">
    <property type="term" value="F:glycerophosphodiester phosphodiesterase activity"/>
    <property type="evidence" value="ECO:0007669"/>
    <property type="project" value="TreeGrafter"/>
</dbReference>
<feature type="domain" description="GP-PDE" evidence="2">
    <location>
        <begin position="47"/>
        <end position="248"/>
    </location>
</feature>
<dbReference type="GO" id="GO:0006644">
    <property type="term" value="P:phospholipid metabolic process"/>
    <property type="evidence" value="ECO:0007669"/>
    <property type="project" value="TreeGrafter"/>
</dbReference>
<protein>
    <submittedName>
        <fullName evidence="3">Glycerophosphodiester phosphodiesterase family protein</fullName>
    </submittedName>
</protein>
<evidence type="ECO:0000259" key="2">
    <source>
        <dbReference type="PROSITE" id="PS51704"/>
    </source>
</evidence>
<dbReference type="Pfam" id="PF03009">
    <property type="entry name" value="GDPD"/>
    <property type="match status" value="1"/>
</dbReference>
<dbReference type="GO" id="GO:0070291">
    <property type="term" value="P:N-acylethanolamine metabolic process"/>
    <property type="evidence" value="ECO:0007669"/>
    <property type="project" value="TreeGrafter"/>
</dbReference>
<keyword evidence="1" id="KW-0732">Signal</keyword>
<dbReference type="PANTHER" id="PTHR46320:SF1">
    <property type="entry name" value="GLYCEROPHOSPHODIESTER PHOSPHODIESTERASE 1"/>
    <property type="match status" value="1"/>
</dbReference>
<dbReference type="Gene3D" id="3.20.20.190">
    <property type="entry name" value="Phosphatidylinositol (PI) phosphodiesterase"/>
    <property type="match status" value="2"/>
</dbReference>
<name>A0A9E8SJ10_9BACT</name>
<dbReference type="Proteomes" id="UP001164653">
    <property type="component" value="Chromosome"/>
</dbReference>
<dbReference type="PROSITE" id="PS51704">
    <property type="entry name" value="GP_PDE"/>
    <property type="match status" value="1"/>
</dbReference>
<dbReference type="SUPFAM" id="SSF51695">
    <property type="entry name" value="PLC-like phosphodiesterases"/>
    <property type="match status" value="1"/>
</dbReference>
<evidence type="ECO:0000313" key="3">
    <source>
        <dbReference type="EMBL" id="WAC09689.1"/>
    </source>
</evidence>
<dbReference type="RefSeq" id="WP_244820803.1">
    <property type="nucleotide sequence ID" value="NZ_CP112998.1"/>
</dbReference>
<proteinExistence type="predicted"/>
<dbReference type="GO" id="GO:0006580">
    <property type="term" value="P:ethanolamine metabolic process"/>
    <property type="evidence" value="ECO:0007669"/>
    <property type="project" value="TreeGrafter"/>
</dbReference>
<feature type="chain" id="PRO_5038747131" evidence="1">
    <location>
        <begin position="23"/>
        <end position="248"/>
    </location>
</feature>
<reference evidence="3" key="1">
    <citation type="submission" date="2022-11" db="EMBL/GenBank/DDBJ databases">
        <title>Dyadobacter pollutisoli sp. nov., isolated from plastic dumped soil.</title>
        <authorList>
            <person name="Kim J.M."/>
            <person name="Kim K.R."/>
            <person name="Lee J.K."/>
            <person name="Hao L."/>
            <person name="Jeon C.O."/>
        </authorList>
    </citation>
    <scope>NUCLEOTIDE SEQUENCE</scope>
    <source>
        <strain evidence="3">U1</strain>
    </source>
</reference>
<dbReference type="InterPro" id="IPR017946">
    <property type="entry name" value="PLC-like_Pdiesterase_TIM-brl"/>
</dbReference>
<evidence type="ECO:0000313" key="4">
    <source>
        <dbReference type="Proteomes" id="UP001164653"/>
    </source>
</evidence>
<dbReference type="EMBL" id="CP112998">
    <property type="protein sequence ID" value="WAC09689.1"/>
    <property type="molecule type" value="Genomic_DNA"/>
</dbReference>
<keyword evidence="4" id="KW-1185">Reference proteome</keyword>
<dbReference type="CDD" id="cd08566">
    <property type="entry name" value="GDPD_AtGDE_like"/>
    <property type="match status" value="1"/>
</dbReference>
<gene>
    <name evidence="3" type="ORF">ON006_18220</name>
</gene>
<dbReference type="GO" id="GO:0005886">
    <property type="term" value="C:plasma membrane"/>
    <property type="evidence" value="ECO:0007669"/>
    <property type="project" value="TreeGrafter"/>
</dbReference>
<accession>A0A9E8SJ10</accession>